<sequence>MPFSPASFNALIQTSAFNLWHYRTSDSRAMVSADGYFAPVADSLQPGDLMVLQTSDAMAIVPLRSNDTLGPGVTLDGTVGPVSLLRASAQGFRFGQAASAVVRTILLAPIAAGILVGGSIPVSARVAGPIGQVVFSVRQADGTLIPPAQLVTVQNGQAVASLAAPPTGSGYRIRVEDAADPAIAALSGSFSVAPDTGLLLDEAADGLLTESGNRLRR</sequence>
<dbReference type="Proteomes" id="UP000249065">
    <property type="component" value="Unassembled WGS sequence"/>
</dbReference>
<keyword evidence="2" id="KW-1185">Reference proteome</keyword>
<organism evidence="1 2">
    <name type="scientific">Roseicella frigidaeris</name>
    <dbReference type="NCBI Taxonomy" id="2230885"/>
    <lineage>
        <taxon>Bacteria</taxon>
        <taxon>Pseudomonadati</taxon>
        <taxon>Pseudomonadota</taxon>
        <taxon>Alphaproteobacteria</taxon>
        <taxon>Acetobacterales</taxon>
        <taxon>Roseomonadaceae</taxon>
        <taxon>Roseicella</taxon>
    </lineage>
</organism>
<dbReference type="RefSeq" id="WP_111471717.1">
    <property type="nucleotide sequence ID" value="NZ_QLIX01000020.1"/>
</dbReference>
<gene>
    <name evidence="1" type="ORF">DOO78_20385</name>
</gene>
<reference evidence="2" key="1">
    <citation type="submission" date="2018-06" db="EMBL/GenBank/DDBJ databases">
        <authorList>
            <person name="Khan S.A."/>
        </authorList>
    </citation>
    <scope>NUCLEOTIDE SEQUENCE [LARGE SCALE GENOMIC DNA]</scope>
    <source>
        <strain evidence="2">DB-1506</strain>
    </source>
</reference>
<dbReference type="OrthoDB" id="7265155at2"/>
<evidence type="ECO:0000313" key="1">
    <source>
        <dbReference type="EMBL" id="RAI57200.1"/>
    </source>
</evidence>
<accession>A0A327M2T3</accession>
<name>A0A327M2T3_9PROT</name>
<evidence type="ECO:0000313" key="2">
    <source>
        <dbReference type="Proteomes" id="UP000249065"/>
    </source>
</evidence>
<comment type="caution">
    <text evidence="1">The sequence shown here is derived from an EMBL/GenBank/DDBJ whole genome shotgun (WGS) entry which is preliminary data.</text>
</comment>
<dbReference type="EMBL" id="QLIX01000020">
    <property type="protein sequence ID" value="RAI57200.1"/>
    <property type="molecule type" value="Genomic_DNA"/>
</dbReference>
<protein>
    <submittedName>
        <fullName evidence="1">Uncharacterized protein</fullName>
    </submittedName>
</protein>
<dbReference type="AlphaFoldDB" id="A0A327M2T3"/>
<proteinExistence type="predicted"/>